<dbReference type="GO" id="GO:0031110">
    <property type="term" value="P:regulation of microtubule polymerization or depolymerization"/>
    <property type="evidence" value="ECO:0007669"/>
    <property type="project" value="TreeGrafter"/>
</dbReference>
<name>A0AAW0H9H1_MYOGA</name>
<dbReference type="GO" id="GO:0005737">
    <property type="term" value="C:cytoplasm"/>
    <property type="evidence" value="ECO:0007669"/>
    <property type="project" value="TreeGrafter"/>
</dbReference>
<dbReference type="PANTHER" id="PTHR46756:SF14">
    <property type="entry name" value="GAS2-LIKE PROTEIN 2"/>
    <property type="match status" value="1"/>
</dbReference>
<feature type="domain" description="GAR" evidence="5">
    <location>
        <begin position="1"/>
        <end position="53"/>
    </location>
</feature>
<dbReference type="SUPFAM" id="SSF143575">
    <property type="entry name" value="GAS2 domain-like"/>
    <property type="match status" value="1"/>
</dbReference>
<dbReference type="GO" id="GO:0005884">
    <property type="term" value="C:actin filament"/>
    <property type="evidence" value="ECO:0007669"/>
    <property type="project" value="TreeGrafter"/>
</dbReference>
<dbReference type="AlphaFoldDB" id="A0AAW0H9H1"/>
<evidence type="ECO:0000256" key="3">
    <source>
        <dbReference type="ARBA" id="ARBA00023212"/>
    </source>
</evidence>
<keyword evidence="7" id="KW-1185">Reference proteome</keyword>
<evidence type="ECO:0000256" key="1">
    <source>
        <dbReference type="ARBA" id="ARBA00004245"/>
    </source>
</evidence>
<dbReference type="SMART" id="SM00243">
    <property type="entry name" value="GAS2"/>
    <property type="match status" value="1"/>
</dbReference>
<keyword evidence="2" id="KW-0963">Cytoplasm</keyword>
<dbReference type="EMBL" id="JBBHLL010000629">
    <property type="protein sequence ID" value="KAK7799255.1"/>
    <property type="molecule type" value="Genomic_DNA"/>
</dbReference>
<evidence type="ECO:0000313" key="6">
    <source>
        <dbReference type="EMBL" id="KAK7799255.1"/>
    </source>
</evidence>
<dbReference type="InterPro" id="IPR036534">
    <property type="entry name" value="GAR_dom_sf"/>
</dbReference>
<dbReference type="GO" id="GO:0001725">
    <property type="term" value="C:stress fiber"/>
    <property type="evidence" value="ECO:0007669"/>
    <property type="project" value="TreeGrafter"/>
</dbReference>
<dbReference type="PANTHER" id="PTHR46756">
    <property type="entry name" value="TRANSGELIN"/>
    <property type="match status" value="1"/>
</dbReference>
<dbReference type="GO" id="GO:0008093">
    <property type="term" value="F:cytoskeletal anchor activity"/>
    <property type="evidence" value="ECO:0007669"/>
    <property type="project" value="TreeGrafter"/>
</dbReference>
<feature type="region of interest" description="Disordered" evidence="4">
    <location>
        <begin position="90"/>
        <end position="126"/>
    </location>
</feature>
<reference evidence="6 7" key="1">
    <citation type="journal article" date="2023" name="bioRxiv">
        <title>Conserved and derived expression patterns and positive selection on dental genes reveal complex evolutionary context of ever-growing rodent molars.</title>
        <authorList>
            <person name="Calamari Z.T."/>
            <person name="Song A."/>
            <person name="Cohen E."/>
            <person name="Akter M."/>
            <person name="Roy R.D."/>
            <person name="Hallikas O."/>
            <person name="Christensen M.M."/>
            <person name="Li P."/>
            <person name="Marangoni P."/>
            <person name="Jernvall J."/>
            <person name="Klein O.D."/>
        </authorList>
    </citation>
    <scope>NUCLEOTIDE SEQUENCE [LARGE SCALE GENOMIC DNA]</scope>
    <source>
        <strain evidence="6">V071</strain>
    </source>
</reference>
<dbReference type="GO" id="GO:0001578">
    <property type="term" value="P:microtubule bundle formation"/>
    <property type="evidence" value="ECO:0007669"/>
    <property type="project" value="TreeGrafter"/>
</dbReference>
<comment type="caution">
    <text evidence="6">The sequence shown here is derived from an EMBL/GenBank/DDBJ whole genome shotgun (WGS) entry which is preliminary data.</text>
</comment>
<comment type="subcellular location">
    <subcellularLocation>
        <location evidence="1">Cytoplasm</location>
        <location evidence="1">Cytoskeleton</location>
    </subcellularLocation>
</comment>
<proteinExistence type="predicted"/>
<dbReference type="GO" id="GO:0051015">
    <property type="term" value="F:actin filament binding"/>
    <property type="evidence" value="ECO:0007669"/>
    <property type="project" value="TreeGrafter"/>
</dbReference>
<dbReference type="Gene3D" id="3.30.920.20">
    <property type="entry name" value="Gas2-like domain"/>
    <property type="match status" value="1"/>
</dbReference>
<dbReference type="Pfam" id="PF02187">
    <property type="entry name" value="GAS2"/>
    <property type="match status" value="1"/>
</dbReference>
<dbReference type="Proteomes" id="UP001488838">
    <property type="component" value="Unassembled WGS sequence"/>
</dbReference>
<gene>
    <name evidence="6" type="ORF">U0070_023708</name>
</gene>
<evidence type="ECO:0000259" key="5">
    <source>
        <dbReference type="PROSITE" id="PS51460"/>
    </source>
</evidence>
<protein>
    <recommendedName>
        <fullName evidence="5">GAR domain-containing protein</fullName>
    </recommendedName>
</protein>
<dbReference type="GO" id="GO:1904825">
    <property type="term" value="P:protein localization to microtubule plus-end"/>
    <property type="evidence" value="ECO:0007669"/>
    <property type="project" value="TreeGrafter"/>
</dbReference>
<evidence type="ECO:0000313" key="7">
    <source>
        <dbReference type="Proteomes" id="UP001488838"/>
    </source>
</evidence>
<accession>A0AAW0H9H1</accession>
<sequence length="126" mass="13849">MVRTRNAEGASASAARGRLKVQGALVTRGALMVRVGGGWAALDEFLVKNDPVRAKGRTSQKIHERFLCWTPSVPAPDVFTLRLWTSIRMGSSRPLPQKTGLPIGKEHRDPGSYRVKTSEQPTDEKP</sequence>
<evidence type="ECO:0000256" key="2">
    <source>
        <dbReference type="ARBA" id="ARBA00022490"/>
    </source>
</evidence>
<organism evidence="6 7">
    <name type="scientific">Myodes glareolus</name>
    <name type="common">Bank vole</name>
    <name type="synonym">Clethrionomys glareolus</name>
    <dbReference type="NCBI Taxonomy" id="447135"/>
    <lineage>
        <taxon>Eukaryota</taxon>
        <taxon>Metazoa</taxon>
        <taxon>Chordata</taxon>
        <taxon>Craniata</taxon>
        <taxon>Vertebrata</taxon>
        <taxon>Euteleostomi</taxon>
        <taxon>Mammalia</taxon>
        <taxon>Eutheria</taxon>
        <taxon>Euarchontoglires</taxon>
        <taxon>Glires</taxon>
        <taxon>Rodentia</taxon>
        <taxon>Myomorpha</taxon>
        <taxon>Muroidea</taxon>
        <taxon>Cricetidae</taxon>
        <taxon>Arvicolinae</taxon>
        <taxon>Myodes</taxon>
    </lineage>
</organism>
<dbReference type="InterPro" id="IPR003108">
    <property type="entry name" value="GAR_dom"/>
</dbReference>
<dbReference type="PROSITE" id="PS51460">
    <property type="entry name" value="GAR"/>
    <property type="match status" value="1"/>
</dbReference>
<dbReference type="GO" id="GO:0035371">
    <property type="term" value="C:microtubule plus-end"/>
    <property type="evidence" value="ECO:0007669"/>
    <property type="project" value="TreeGrafter"/>
</dbReference>
<evidence type="ECO:0000256" key="4">
    <source>
        <dbReference type="SAM" id="MobiDB-lite"/>
    </source>
</evidence>
<dbReference type="GO" id="GO:0051764">
    <property type="term" value="P:actin crosslink formation"/>
    <property type="evidence" value="ECO:0007669"/>
    <property type="project" value="TreeGrafter"/>
</dbReference>
<dbReference type="GO" id="GO:0008017">
    <property type="term" value="F:microtubule binding"/>
    <property type="evidence" value="ECO:0007669"/>
    <property type="project" value="InterPro"/>
</dbReference>
<keyword evidence="3" id="KW-0206">Cytoskeleton</keyword>